<keyword evidence="5" id="KW-0443">Lipid metabolism</keyword>
<dbReference type="GO" id="GO:0008610">
    <property type="term" value="P:lipid biosynthetic process"/>
    <property type="evidence" value="ECO:0007669"/>
    <property type="project" value="InterPro"/>
</dbReference>
<accession>A0A212KLB6</accession>
<dbReference type="SUPFAM" id="SSF53335">
    <property type="entry name" value="S-adenosyl-L-methionine-dependent methyltransferases"/>
    <property type="match status" value="1"/>
</dbReference>
<dbReference type="EMBL" id="FLUO01000003">
    <property type="protein sequence ID" value="SBW12503.1"/>
    <property type="molecule type" value="Genomic_DNA"/>
</dbReference>
<evidence type="ECO:0000256" key="3">
    <source>
        <dbReference type="ARBA" id="ARBA00022679"/>
    </source>
</evidence>
<dbReference type="InterPro" id="IPR050723">
    <property type="entry name" value="CFA/CMAS"/>
</dbReference>
<dbReference type="CDD" id="cd02440">
    <property type="entry name" value="AdoMet_MTases"/>
    <property type="match status" value="1"/>
</dbReference>
<proteinExistence type="inferred from homology"/>
<reference evidence="7" key="1">
    <citation type="submission" date="2016-04" db="EMBL/GenBank/DDBJ databases">
        <authorList>
            <person name="Evans L.H."/>
            <person name="Alamgir A."/>
            <person name="Owens N."/>
            <person name="Weber N.D."/>
            <person name="Virtaneva K."/>
            <person name="Barbian K."/>
            <person name="Babar A."/>
            <person name="Rosenke K."/>
        </authorList>
    </citation>
    <scope>NUCLEOTIDE SEQUENCE</scope>
    <source>
        <strain evidence="7">86</strain>
    </source>
</reference>
<dbReference type="PIRSF" id="PIRSF003085">
    <property type="entry name" value="CMAS"/>
    <property type="match status" value="1"/>
</dbReference>
<evidence type="ECO:0000256" key="6">
    <source>
        <dbReference type="PIRSR" id="PIRSR003085-1"/>
    </source>
</evidence>
<sequence>MIFEAFIKRLIRFGELTVVRPDGSQFSVRGRPFPRTRPADTPGPVTIRISDPGVFRRLPWQPALAFGEGYMEGSVTIEQGSLADMLALFMINAQQDPGALLRFRQWINRVLRVIHQNNPIPQSRRNVAHHYDLSPQLYETFLDADRQYSCAYFPTGNESLETAQAAKKRHIAAKLLLAPGQKVLDIGCGWGGMALYLAKHFEVEVTGITLSEEQLLVARERARAAGLDDRVRFELTDYRAVAGRFDRIVSVGMFEHVGIRQYRAYFESVRRSLAEDGVALLHTIGRSDPPGGTNAWIRKYIFPGGYCPALSEVMAAVERENLIVCDVEVLKLHYAETLKHWHRRFQEHRAEIGDMLDERFCRMWEFYLLGCEMAFRHEGQVVFQLQLARDKTVVPDTRDYVTQFEATHPLPLAV</sequence>
<dbReference type="Gene3D" id="3.40.50.150">
    <property type="entry name" value="Vaccinia Virus protein VP39"/>
    <property type="match status" value="1"/>
</dbReference>
<evidence type="ECO:0000313" key="7">
    <source>
        <dbReference type="EMBL" id="SBW12503.1"/>
    </source>
</evidence>
<dbReference type="InterPro" id="IPR003333">
    <property type="entry name" value="CMAS"/>
</dbReference>
<gene>
    <name evidence="7" type="ORF">KL86APRO_30053</name>
</gene>
<keyword evidence="3" id="KW-0808">Transferase</keyword>
<protein>
    <submittedName>
        <fullName evidence="7">Cyclopropane-fatty-acyl-phospholipid synthase</fullName>
    </submittedName>
</protein>
<dbReference type="PANTHER" id="PTHR43667:SF1">
    <property type="entry name" value="CYCLOPROPANE-FATTY-ACYL-PHOSPHOLIPID SYNTHASE"/>
    <property type="match status" value="1"/>
</dbReference>
<feature type="active site" evidence="6">
    <location>
        <position position="371"/>
    </location>
</feature>
<evidence type="ECO:0000256" key="2">
    <source>
        <dbReference type="ARBA" id="ARBA00022603"/>
    </source>
</evidence>
<dbReference type="InterPro" id="IPR029063">
    <property type="entry name" value="SAM-dependent_MTases_sf"/>
</dbReference>
<evidence type="ECO:0000256" key="4">
    <source>
        <dbReference type="ARBA" id="ARBA00022691"/>
    </source>
</evidence>
<dbReference type="Pfam" id="PF02353">
    <property type="entry name" value="CMAS"/>
    <property type="match status" value="1"/>
</dbReference>
<dbReference type="AlphaFoldDB" id="A0A212KLB6"/>
<comment type="similarity">
    <text evidence="1">Belongs to the CFA/CMAS family.</text>
</comment>
<evidence type="ECO:0000256" key="5">
    <source>
        <dbReference type="ARBA" id="ARBA00023098"/>
    </source>
</evidence>
<evidence type="ECO:0000256" key="1">
    <source>
        <dbReference type="ARBA" id="ARBA00010815"/>
    </source>
</evidence>
<name>A0A212KLB6_9PROT</name>
<dbReference type="GO" id="GO:0008168">
    <property type="term" value="F:methyltransferase activity"/>
    <property type="evidence" value="ECO:0007669"/>
    <property type="project" value="UniProtKB-KW"/>
</dbReference>
<dbReference type="PANTHER" id="PTHR43667">
    <property type="entry name" value="CYCLOPROPANE-FATTY-ACYL-PHOSPHOLIPID SYNTHASE"/>
    <property type="match status" value="1"/>
</dbReference>
<organism evidence="7">
    <name type="scientific">uncultured Alphaproteobacteria bacterium</name>
    <dbReference type="NCBI Taxonomy" id="91750"/>
    <lineage>
        <taxon>Bacteria</taxon>
        <taxon>Pseudomonadati</taxon>
        <taxon>Pseudomonadota</taxon>
        <taxon>Alphaproteobacteria</taxon>
        <taxon>environmental samples</taxon>
    </lineage>
</organism>
<keyword evidence="4" id="KW-0949">S-adenosyl-L-methionine</keyword>
<keyword evidence="2" id="KW-0489">Methyltransferase</keyword>
<dbReference type="GO" id="GO:0032259">
    <property type="term" value="P:methylation"/>
    <property type="evidence" value="ECO:0007669"/>
    <property type="project" value="UniProtKB-KW"/>
</dbReference>